<proteinExistence type="inferred from homology"/>
<dbReference type="GO" id="GO:0032259">
    <property type="term" value="P:methylation"/>
    <property type="evidence" value="ECO:0007669"/>
    <property type="project" value="UniProtKB-KW"/>
</dbReference>
<keyword evidence="2 6" id="KW-0489">Methyltransferase</keyword>
<dbReference type="GO" id="GO:0008168">
    <property type="term" value="F:methyltransferase activity"/>
    <property type="evidence" value="ECO:0007669"/>
    <property type="project" value="UniProtKB-KW"/>
</dbReference>
<dbReference type="AlphaFoldDB" id="A0AAW2YLM6"/>
<dbReference type="CDD" id="cd02440">
    <property type="entry name" value="AdoMet_MTases"/>
    <property type="match status" value="1"/>
</dbReference>
<sequence>MVFIVAVLVIALSIAGFFVYSGLPEKVLHYTLNGLIKDGSLTMIMPSGAKNTYGNGKGAKTVVRIKDSNTVLKLVLNSSFEVGQAFMDGRIILEEGDVYDFLEVLLGNARLMTGVGALGRIMFTATWVLRRLAQYNPVKWSKQNVAHHYDLSDELFDLFLDPDRQYSCSYFPTPDTKLEDSQALKKRHIAAKLLLDQNKENILKVLDIGSGWGGLAFYINKVSGANVTGITLSEEQHKVSNQRATDQNVKDKVHFEILDYRHETRKYDRVVSVGMLEHVGVNHFDEYFQKVAQVLTDDGVALIHSIGRSDGPGTTNPWIRKYIFPGGYTPALSEVLPAIERAGLVVNDIEILRLHYAETLRSWRNRFEAKRAEVRALYDERFCRMWEFYLASSEATFRYGGHMVFQVQLTKRNDIVPQTRDYIYETEQKLPLSPAPYKYPSK</sequence>
<keyword evidence="3" id="KW-0808">Transferase</keyword>
<evidence type="ECO:0000256" key="1">
    <source>
        <dbReference type="ARBA" id="ARBA00010815"/>
    </source>
</evidence>
<dbReference type="PANTHER" id="PTHR43667:SF1">
    <property type="entry name" value="CYCLOPROPANE-FATTY-ACYL-PHOSPHOLIPID SYNTHASE"/>
    <property type="match status" value="1"/>
</dbReference>
<dbReference type="Proteomes" id="UP001431209">
    <property type="component" value="Unassembled WGS sequence"/>
</dbReference>
<evidence type="ECO:0000256" key="2">
    <source>
        <dbReference type="ARBA" id="ARBA00022603"/>
    </source>
</evidence>
<evidence type="ECO:0000256" key="3">
    <source>
        <dbReference type="ARBA" id="ARBA00022679"/>
    </source>
</evidence>
<accession>A0AAW2YLM6</accession>
<organism evidence="6 8">
    <name type="scientific">Acrasis kona</name>
    <dbReference type="NCBI Taxonomy" id="1008807"/>
    <lineage>
        <taxon>Eukaryota</taxon>
        <taxon>Discoba</taxon>
        <taxon>Heterolobosea</taxon>
        <taxon>Tetramitia</taxon>
        <taxon>Eutetramitia</taxon>
        <taxon>Acrasidae</taxon>
        <taxon>Acrasis</taxon>
    </lineage>
</organism>
<evidence type="ECO:0000313" key="8">
    <source>
        <dbReference type="Proteomes" id="UP001431209"/>
    </source>
</evidence>
<dbReference type="PANTHER" id="PTHR43667">
    <property type="entry name" value="CYCLOPROPANE-FATTY-ACYL-PHOSPHOLIPID SYNTHASE"/>
    <property type="match status" value="1"/>
</dbReference>
<evidence type="ECO:0000313" key="6">
    <source>
        <dbReference type="EMBL" id="KAL0477939.1"/>
    </source>
</evidence>
<reference evidence="6 8" key="1">
    <citation type="submission" date="2024-03" db="EMBL/GenBank/DDBJ databases">
        <title>The Acrasis kona genome and developmental transcriptomes reveal deep origins of eukaryotic multicellular pathways.</title>
        <authorList>
            <person name="Sheikh S."/>
            <person name="Fu C.-J."/>
            <person name="Brown M.W."/>
            <person name="Baldauf S.L."/>
        </authorList>
    </citation>
    <scope>NUCLEOTIDE SEQUENCE [LARGE SCALE GENOMIC DNA]</scope>
    <source>
        <strain evidence="6 8">ATCC MYA-3509</strain>
    </source>
</reference>
<evidence type="ECO:0000256" key="5">
    <source>
        <dbReference type="ARBA" id="ARBA00023098"/>
    </source>
</evidence>
<evidence type="ECO:0000313" key="7">
    <source>
        <dbReference type="EMBL" id="KAL0485334.1"/>
    </source>
</evidence>
<dbReference type="SUPFAM" id="SSF53335">
    <property type="entry name" value="S-adenosyl-L-methionine-dependent methyltransferases"/>
    <property type="match status" value="1"/>
</dbReference>
<keyword evidence="5" id="KW-0443">Lipid metabolism</keyword>
<comment type="similarity">
    <text evidence="1">Belongs to the CFA/CMAS family.</text>
</comment>
<dbReference type="GO" id="GO:0008610">
    <property type="term" value="P:lipid biosynthetic process"/>
    <property type="evidence" value="ECO:0007669"/>
    <property type="project" value="InterPro"/>
</dbReference>
<name>A0AAW2YLM6_9EUKA</name>
<dbReference type="EMBL" id="JAOPGA020001125">
    <property type="protein sequence ID" value="KAL0485334.1"/>
    <property type="molecule type" value="Genomic_DNA"/>
</dbReference>
<evidence type="ECO:0000256" key="4">
    <source>
        <dbReference type="ARBA" id="ARBA00022691"/>
    </source>
</evidence>
<dbReference type="PIRSF" id="PIRSF003085">
    <property type="entry name" value="CMAS"/>
    <property type="match status" value="1"/>
</dbReference>
<dbReference type="Gene3D" id="3.40.50.150">
    <property type="entry name" value="Vaccinia Virus protein VP39"/>
    <property type="match status" value="1"/>
</dbReference>
<dbReference type="InterPro" id="IPR029063">
    <property type="entry name" value="SAM-dependent_MTases_sf"/>
</dbReference>
<dbReference type="InterPro" id="IPR003333">
    <property type="entry name" value="CMAS"/>
</dbReference>
<comment type="caution">
    <text evidence="6">The sequence shown here is derived from an EMBL/GenBank/DDBJ whole genome shotgun (WGS) entry which is preliminary data.</text>
</comment>
<dbReference type="EMBL" id="JAOPGA020000286">
    <property type="protein sequence ID" value="KAL0477939.1"/>
    <property type="molecule type" value="Genomic_DNA"/>
</dbReference>
<protein>
    <submittedName>
        <fullName evidence="6">SAM methyltransferase</fullName>
    </submittedName>
</protein>
<keyword evidence="8" id="KW-1185">Reference proteome</keyword>
<dbReference type="Pfam" id="PF02353">
    <property type="entry name" value="CMAS"/>
    <property type="match status" value="1"/>
</dbReference>
<dbReference type="InterPro" id="IPR050723">
    <property type="entry name" value="CFA/CMAS"/>
</dbReference>
<keyword evidence="4" id="KW-0949">S-adenosyl-L-methionine</keyword>
<gene>
    <name evidence="7" type="ORF">AKO1_002921</name>
    <name evidence="6" type="ORF">AKO1_012347</name>
</gene>